<evidence type="ECO:0000259" key="2">
    <source>
        <dbReference type="Pfam" id="PF00646"/>
    </source>
</evidence>
<name>A0A8H2ZWE6_9AGAM</name>
<feature type="region of interest" description="Disordered" evidence="1">
    <location>
        <begin position="776"/>
        <end position="795"/>
    </location>
</feature>
<proteinExistence type="predicted"/>
<dbReference type="Proteomes" id="UP000663846">
    <property type="component" value="Unassembled WGS sequence"/>
</dbReference>
<dbReference type="CDD" id="cd09917">
    <property type="entry name" value="F-box_SF"/>
    <property type="match status" value="1"/>
</dbReference>
<dbReference type="SUPFAM" id="SSF81383">
    <property type="entry name" value="F-box domain"/>
    <property type="match status" value="1"/>
</dbReference>
<evidence type="ECO:0000313" key="4">
    <source>
        <dbReference type="Proteomes" id="UP000663846"/>
    </source>
</evidence>
<dbReference type="InterPro" id="IPR036047">
    <property type="entry name" value="F-box-like_dom_sf"/>
</dbReference>
<comment type="caution">
    <text evidence="3">The sequence shown here is derived from an EMBL/GenBank/DDBJ whole genome shotgun (WGS) entry which is preliminary data.</text>
</comment>
<accession>A0A8H2ZWE6</accession>
<dbReference type="AlphaFoldDB" id="A0A8H2ZWE6"/>
<sequence>MNMRLKPVDVVPRELLVRTLHYCDYVTIIRFSLTCRRAYETVSSSVSLQLHIELEINGLEIADGSSNRNSNYSLSLKELRDYQDAWHNMRFSPMVQQPIGDQDTEVPNWELRNGVYYGDFRVSEPDHEDDFRVDRIRIINLGSSDIPPPINFEKKFNLCAVDPNQDLVILIEDEQEGSEFAYFHLHSSTTGQPHPLAEHSTITIRFDSAFLRENDLSDEAMSVFPEVMGNYFLVQIYWPESDCMISEILLWHWRTSILLARIYSEHDTARCTFLDKSHLLVYSTLSENGLDSSRLALLVYRIPSITDNHQVPPNANFRPSLYPKHSPILIFEFPELHPSWTITRQHFLLHSEPFPGDVVYTKSSTFLCSNATTLSLTFRIWKNPARQAYVYGSRKGSPTDHHVFVSVHHLLFHLTGGQYENGVTRTIPWSQWGTAATRWFTEDDSIEHMTDRIYMSKYVRSTTVRSGNAQLLSIIDFNAPVIKRRAYISGTTSRTRRTAADKAEKTAVLEGKGLTAGRLFQPRISSAKIPIPTLGQPLNHEIFTEMVGSDMETIIQTGFREPVVSCLSYRAVTKAQRMPLHGHWRMIGEYLVGIILQLEPSMIEGCLSIVVAGVVIAVSGSDSFHATVSETPTLKSDHHTTYDLLSLEQVCHYFSYGHDGSSKVDSLPERGYHLHTTLLQLPIYPNILYDAYKIVRQSISLQLHIELEVNGLEIANINRSSNFGADYTSVLEELKDCRSAWLKFRLGPGSLKQLGKSGYHLQRELKNETYFGTFRQPVHEGGEDDDDDVDNHPPDHIQVSNLNSLVSPPPLKFNRICEFAVDSKQDLIVVVEYDTGHESINRFTPTFKRAYLHLHHITTGTPHSLARFPVLTVQLVDASREPPLDFVHAFPVIMGDFLVVYFQAQVLSWMRFNHDDILIWNWRSGTLLGRINHGTKCAKPVFF</sequence>
<gene>
    <name evidence="3" type="ORF">RDB_LOCUS19767</name>
</gene>
<dbReference type="EMBL" id="CAJMWS010000100">
    <property type="protein sequence ID" value="CAE6362078.1"/>
    <property type="molecule type" value="Genomic_DNA"/>
</dbReference>
<evidence type="ECO:0000256" key="1">
    <source>
        <dbReference type="SAM" id="MobiDB-lite"/>
    </source>
</evidence>
<reference evidence="3" key="1">
    <citation type="submission" date="2021-01" db="EMBL/GenBank/DDBJ databases">
        <authorList>
            <person name="Kaushik A."/>
        </authorList>
    </citation>
    <scope>NUCLEOTIDE SEQUENCE</scope>
    <source>
        <strain evidence="3">AG1-1C</strain>
    </source>
</reference>
<dbReference type="InterPro" id="IPR001810">
    <property type="entry name" value="F-box_dom"/>
</dbReference>
<dbReference type="Pfam" id="PF00646">
    <property type="entry name" value="F-box"/>
    <property type="match status" value="1"/>
</dbReference>
<organism evidence="3 4">
    <name type="scientific">Rhizoctonia solani</name>
    <dbReference type="NCBI Taxonomy" id="456999"/>
    <lineage>
        <taxon>Eukaryota</taxon>
        <taxon>Fungi</taxon>
        <taxon>Dikarya</taxon>
        <taxon>Basidiomycota</taxon>
        <taxon>Agaricomycotina</taxon>
        <taxon>Agaricomycetes</taxon>
        <taxon>Cantharellales</taxon>
        <taxon>Ceratobasidiaceae</taxon>
        <taxon>Rhizoctonia</taxon>
    </lineage>
</organism>
<feature type="domain" description="F-box" evidence="2">
    <location>
        <begin position="12"/>
        <end position="45"/>
    </location>
</feature>
<evidence type="ECO:0000313" key="3">
    <source>
        <dbReference type="EMBL" id="CAE6362078.1"/>
    </source>
</evidence>
<protein>
    <recommendedName>
        <fullName evidence="2">F-box domain-containing protein</fullName>
    </recommendedName>
</protein>